<dbReference type="EMBL" id="SJPQ01000002">
    <property type="protein sequence ID" value="TWT88608.1"/>
    <property type="molecule type" value="Genomic_DNA"/>
</dbReference>
<evidence type="ECO:0000313" key="12">
    <source>
        <dbReference type="EMBL" id="TWT88608.1"/>
    </source>
</evidence>
<dbReference type="Gene3D" id="3.40.1440.10">
    <property type="entry name" value="GIY-YIG endonuclease"/>
    <property type="match status" value="1"/>
</dbReference>
<dbReference type="Pfam" id="PF01541">
    <property type="entry name" value="GIY-YIG"/>
    <property type="match status" value="1"/>
</dbReference>
<dbReference type="GO" id="GO:0009380">
    <property type="term" value="C:excinuclease repair complex"/>
    <property type="evidence" value="ECO:0007669"/>
    <property type="project" value="TreeGrafter"/>
</dbReference>
<dbReference type="FunFam" id="3.40.1440.10:FF:000001">
    <property type="entry name" value="UvrABC system protein C"/>
    <property type="match status" value="1"/>
</dbReference>
<dbReference type="InterPro" id="IPR047296">
    <property type="entry name" value="GIY-YIG_UvrC_Cho"/>
</dbReference>
<dbReference type="AlphaFoldDB" id="A0A5C5ZN74"/>
<feature type="coiled-coil region" evidence="7">
    <location>
        <begin position="254"/>
        <end position="293"/>
    </location>
</feature>
<keyword evidence="7" id="KW-0175">Coiled coil</keyword>
<dbReference type="InterPro" id="IPR000305">
    <property type="entry name" value="GIY-YIG_endonuc"/>
</dbReference>
<keyword evidence="5" id="KW-0234">DNA repair</keyword>
<keyword evidence="6" id="KW-0742">SOS response</keyword>
<evidence type="ECO:0000256" key="8">
    <source>
        <dbReference type="SAM" id="MobiDB-lite"/>
    </source>
</evidence>
<evidence type="ECO:0000256" key="7">
    <source>
        <dbReference type="SAM" id="Coils"/>
    </source>
</evidence>
<evidence type="ECO:0000256" key="1">
    <source>
        <dbReference type="ARBA" id="ARBA00022490"/>
    </source>
</evidence>
<dbReference type="OrthoDB" id="9804933at2"/>
<dbReference type="InterPro" id="IPR001162">
    <property type="entry name" value="UvrC_RNase_H_dom"/>
</dbReference>
<feature type="domain" description="GIY-YIG" evidence="10">
    <location>
        <begin position="57"/>
        <end position="136"/>
    </location>
</feature>
<evidence type="ECO:0000259" key="10">
    <source>
        <dbReference type="PROSITE" id="PS50164"/>
    </source>
</evidence>
<keyword evidence="4" id="KW-0267">Excision nuclease</keyword>
<dbReference type="Gene3D" id="3.30.420.340">
    <property type="entry name" value="UvrC, RNAse H endonuclease domain"/>
    <property type="match status" value="1"/>
</dbReference>
<dbReference type="CDD" id="cd10434">
    <property type="entry name" value="GIY-YIG_UvrC_Cho"/>
    <property type="match status" value="1"/>
</dbReference>
<dbReference type="InterPro" id="IPR036876">
    <property type="entry name" value="UVR_dom_sf"/>
</dbReference>
<sequence length="478" mass="54314">MPDQEANNAEAPEPIVLETTPDGAAVGDEAADDRPLPKTQAEFFERAREKVRSKFPKTPGVYLFQDEKGRVLYVGKAKNLRARAGSYFLKAAAEDPRTMGLVKAAYEIDYLDAESEVDALLMESRLIKDILPRFNRDLRDNKSFPYLQITTHEDFPRVEITREPKSSSAKLYGPFTSVGALRGALQALQKAFKFRTCSLDIEDGDERWRWFRPCLLASIDQCTAPCNLRVSKEDYRKDIARLRTFLEGGRKKLLKEMREEMALASKELKFEKAAKLRDEINALERLKERGDLEEHEQPEVFYVDPKKGVTGLQKVLGLAEPPRVIEGVDIAHLGGGETVASLVRFIDGMPFKPGYRRFRIREVDGVDDYASIREVVSRRYGGLKEMDEIFPDLLLIDGGKGQLAKGMEAFEQLGVAPPTTVISLAKKEELVYRPGESEPLRLSRHAFALRLLQYVRDESHRFAQHYHHLLRSKRTLGE</sequence>
<dbReference type="PANTHER" id="PTHR30562">
    <property type="entry name" value="UVRC/OXIDOREDUCTASE"/>
    <property type="match status" value="1"/>
</dbReference>
<dbReference type="InterPro" id="IPR038476">
    <property type="entry name" value="UvrC_RNase_H_dom_sf"/>
</dbReference>
<dbReference type="PANTHER" id="PTHR30562:SF1">
    <property type="entry name" value="UVRABC SYSTEM PROTEIN C"/>
    <property type="match status" value="1"/>
</dbReference>
<dbReference type="Pfam" id="PF08459">
    <property type="entry name" value="UvrC_RNaseH_dom"/>
    <property type="match status" value="1"/>
</dbReference>
<dbReference type="InterPro" id="IPR001943">
    <property type="entry name" value="UVR_dom"/>
</dbReference>
<keyword evidence="2" id="KW-0227">DNA damage</keyword>
<keyword evidence="3" id="KW-0228">DNA excision</keyword>
<evidence type="ECO:0000259" key="9">
    <source>
        <dbReference type="PROSITE" id="PS50151"/>
    </source>
</evidence>
<evidence type="ECO:0000256" key="4">
    <source>
        <dbReference type="ARBA" id="ARBA00022881"/>
    </source>
</evidence>
<dbReference type="InterPro" id="IPR050066">
    <property type="entry name" value="UvrABC_protein_C"/>
</dbReference>
<dbReference type="PROSITE" id="PS50151">
    <property type="entry name" value="UVR"/>
    <property type="match status" value="1"/>
</dbReference>
<dbReference type="SUPFAM" id="SSF82771">
    <property type="entry name" value="GIY-YIG endonuclease"/>
    <property type="match status" value="1"/>
</dbReference>
<evidence type="ECO:0000256" key="2">
    <source>
        <dbReference type="ARBA" id="ARBA00022763"/>
    </source>
</evidence>
<dbReference type="InterPro" id="IPR035901">
    <property type="entry name" value="GIY-YIG_endonuc_sf"/>
</dbReference>
<gene>
    <name evidence="12" type="primary">uvrC</name>
    <name evidence="12" type="ORF">Mal64_20930</name>
</gene>
<evidence type="ECO:0000259" key="11">
    <source>
        <dbReference type="PROSITE" id="PS50165"/>
    </source>
</evidence>
<name>A0A5C5ZN74_9BACT</name>
<keyword evidence="13" id="KW-1185">Reference proteome</keyword>
<evidence type="ECO:0000256" key="3">
    <source>
        <dbReference type="ARBA" id="ARBA00022769"/>
    </source>
</evidence>
<organism evidence="12 13">
    <name type="scientific">Pseudobythopirellula maris</name>
    <dbReference type="NCBI Taxonomy" id="2527991"/>
    <lineage>
        <taxon>Bacteria</taxon>
        <taxon>Pseudomonadati</taxon>
        <taxon>Planctomycetota</taxon>
        <taxon>Planctomycetia</taxon>
        <taxon>Pirellulales</taxon>
        <taxon>Lacipirellulaceae</taxon>
        <taxon>Pseudobythopirellula</taxon>
    </lineage>
</organism>
<feature type="domain" description="UvrC family homology region profile" evidence="11">
    <location>
        <begin position="281"/>
        <end position="410"/>
    </location>
</feature>
<dbReference type="GO" id="GO:0009432">
    <property type="term" value="P:SOS response"/>
    <property type="evidence" value="ECO:0007669"/>
    <property type="project" value="UniProtKB-KW"/>
</dbReference>
<keyword evidence="1" id="KW-0963">Cytoplasm</keyword>
<dbReference type="PROSITE" id="PS50165">
    <property type="entry name" value="UVRC"/>
    <property type="match status" value="1"/>
</dbReference>
<dbReference type="Pfam" id="PF02151">
    <property type="entry name" value="UVR"/>
    <property type="match status" value="1"/>
</dbReference>
<dbReference type="Gene3D" id="4.10.860.10">
    <property type="entry name" value="UVR domain"/>
    <property type="match status" value="1"/>
</dbReference>
<evidence type="ECO:0000256" key="5">
    <source>
        <dbReference type="ARBA" id="ARBA00023204"/>
    </source>
</evidence>
<dbReference type="SUPFAM" id="SSF46600">
    <property type="entry name" value="C-terminal UvrC-binding domain of UvrB"/>
    <property type="match status" value="1"/>
</dbReference>
<reference evidence="12 13" key="1">
    <citation type="submission" date="2019-02" db="EMBL/GenBank/DDBJ databases">
        <title>Deep-cultivation of Planctomycetes and their phenomic and genomic characterization uncovers novel biology.</title>
        <authorList>
            <person name="Wiegand S."/>
            <person name="Jogler M."/>
            <person name="Boedeker C."/>
            <person name="Pinto D."/>
            <person name="Vollmers J."/>
            <person name="Rivas-Marin E."/>
            <person name="Kohn T."/>
            <person name="Peeters S.H."/>
            <person name="Heuer A."/>
            <person name="Rast P."/>
            <person name="Oberbeckmann S."/>
            <person name="Bunk B."/>
            <person name="Jeske O."/>
            <person name="Meyerdierks A."/>
            <person name="Storesund J.E."/>
            <person name="Kallscheuer N."/>
            <person name="Luecker S."/>
            <person name="Lage O.M."/>
            <person name="Pohl T."/>
            <person name="Merkel B.J."/>
            <person name="Hornburger P."/>
            <person name="Mueller R.-W."/>
            <person name="Bruemmer F."/>
            <person name="Labrenz M."/>
            <person name="Spormann A.M."/>
            <person name="Op Den Camp H."/>
            <person name="Overmann J."/>
            <person name="Amann R."/>
            <person name="Jetten M.S.M."/>
            <person name="Mascher T."/>
            <person name="Medema M.H."/>
            <person name="Devos D.P."/>
            <person name="Kaster A.-K."/>
            <person name="Ovreas L."/>
            <person name="Rohde M."/>
            <person name="Galperin M.Y."/>
            <person name="Jogler C."/>
        </authorList>
    </citation>
    <scope>NUCLEOTIDE SEQUENCE [LARGE SCALE GENOMIC DNA]</scope>
    <source>
        <strain evidence="12 13">Mal64</strain>
    </source>
</reference>
<dbReference type="GO" id="GO:0009381">
    <property type="term" value="F:excinuclease ABC activity"/>
    <property type="evidence" value="ECO:0007669"/>
    <property type="project" value="InterPro"/>
</dbReference>
<comment type="caution">
    <text evidence="12">The sequence shown here is derived from an EMBL/GenBank/DDBJ whole genome shotgun (WGS) entry which is preliminary data.</text>
</comment>
<feature type="region of interest" description="Disordered" evidence="8">
    <location>
        <begin position="1"/>
        <end position="36"/>
    </location>
</feature>
<proteinExistence type="predicted"/>
<accession>A0A5C5ZN74</accession>
<dbReference type="RefSeq" id="WP_146399811.1">
    <property type="nucleotide sequence ID" value="NZ_SJPQ01000002.1"/>
</dbReference>
<feature type="domain" description="UVR" evidence="9">
    <location>
        <begin position="251"/>
        <end position="286"/>
    </location>
</feature>
<protein>
    <submittedName>
        <fullName evidence="12">UvrABC system protein C</fullName>
    </submittedName>
</protein>
<dbReference type="GO" id="GO:0006289">
    <property type="term" value="P:nucleotide-excision repair"/>
    <property type="evidence" value="ECO:0007669"/>
    <property type="project" value="InterPro"/>
</dbReference>
<dbReference type="PROSITE" id="PS50164">
    <property type="entry name" value="GIY_YIG"/>
    <property type="match status" value="1"/>
</dbReference>
<dbReference type="SMART" id="SM00465">
    <property type="entry name" value="GIYc"/>
    <property type="match status" value="1"/>
</dbReference>
<evidence type="ECO:0000313" key="13">
    <source>
        <dbReference type="Proteomes" id="UP000315440"/>
    </source>
</evidence>
<evidence type="ECO:0000256" key="6">
    <source>
        <dbReference type="ARBA" id="ARBA00023236"/>
    </source>
</evidence>
<dbReference type="Proteomes" id="UP000315440">
    <property type="component" value="Unassembled WGS sequence"/>
</dbReference>